<keyword evidence="2" id="KW-1185">Reference proteome</keyword>
<evidence type="ECO:0000313" key="1">
    <source>
        <dbReference type="EMBL" id="KAK8774508.1"/>
    </source>
</evidence>
<organism evidence="1 2">
    <name type="scientific">Amblyomma americanum</name>
    <name type="common">Lone star tick</name>
    <dbReference type="NCBI Taxonomy" id="6943"/>
    <lineage>
        <taxon>Eukaryota</taxon>
        <taxon>Metazoa</taxon>
        <taxon>Ecdysozoa</taxon>
        <taxon>Arthropoda</taxon>
        <taxon>Chelicerata</taxon>
        <taxon>Arachnida</taxon>
        <taxon>Acari</taxon>
        <taxon>Parasitiformes</taxon>
        <taxon>Ixodida</taxon>
        <taxon>Ixodoidea</taxon>
        <taxon>Ixodidae</taxon>
        <taxon>Amblyomminae</taxon>
        <taxon>Amblyomma</taxon>
    </lineage>
</organism>
<name>A0AAQ4EIP1_AMBAM</name>
<gene>
    <name evidence="1" type="ORF">V5799_010959</name>
</gene>
<evidence type="ECO:0000313" key="2">
    <source>
        <dbReference type="Proteomes" id="UP001321473"/>
    </source>
</evidence>
<sequence length="80" mass="8807">MSLRDLRRPSIFKGKLTNGGSQITKRAEMQLLTIFALLCLLGPTLSTHTRPSKIDVADRRARSATGTCHNGKEAYTALHI</sequence>
<reference evidence="1 2" key="1">
    <citation type="journal article" date="2023" name="Arcadia Sci">
        <title>De novo assembly of a long-read Amblyomma americanum tick genome.</title>
        <authorList>
            <person name="Chou S."/>
            <person name="Poskanzer K.E."/>
            <person name="Rollins M."/>
            <person name="Thuy-Boun P.S."/>
        </authorList>
    </citation>
    <scope>NUCLEOTIDE SEQUENCE [LARGE SCALE GENOMIC DNA]</scope>
    <source>
        <strain evidence="1">F_SG_1</strain>
        <tissue evidence="1">Salivary glands</tissue>
    </source>
</reference>
<dbReference type="EMBL" id="JARKHS020015356">
    <property type="protein sequence ID" value="KAK8774508.1"/>
    <property type="molecule type" value="Genomic_DNA"/>
</dbReference>
<dbReference type="Proteomes" id="UP001321473">
    <property type="component" value="Unassembled WGS sequence"/>
</dbReference>
<protein>
    <submittedName>
        <fullName evidence="1">Uncharacterized protein</fullName>
    </submittedName>
</protein>
<proteinExistence type="predicted"/>
<accession>A0AAQ4EIP1</accession>
<dbReference type="AlphaFoldDB" id="A0AAQ4EIP1"/>
<comment type="caution">
    <text evidence="1">The sequence shown here is derived from an EMBL/GenBank/DDBJ whole genome shotgun (WGS) entry which is preliminary data.</text>
</comment>